<dbReference type="EMBL" id="LAZR01003756">
    <property type="protein sequence ID" value="KKN15004.1"/>
    <property type="molecule type" value="Genomic_DNA"/>
</dbReference>
<accession>A0A0F9NAJ4</accession>
<dbReference type="SUPFAM" id="SSF52540">
    <property type="entry name" value="P-loop containing nucleoside triphosphate hydrolases"/>
    <property type="match status" value="1"/>
</dbReference>
<comment type="caution">
    <text evidence="1">The sequence shown here is derived from an EMBL/GenBank/DDBJ whole genome shotgun (WGS) entry which is preliminary data.</text>
</comment>
<organism evidence="1">
    <name type="scientific">marine sediment metagenome</name>
    <dbReference type="NCBI Taxonomy" id="412755"/>
    <lineage>
        <taxon>unclassified sequences</taxon>
        <taxon>metagenomes</taxon>
        <taxon>ecological metagenomes</taxon>
    </lineage>
</organism>
<dbReference type="Pfam" id="PF03237">
    <property type="entry name" value="Terminase_6N"/>
    <property type="match status" value="1"/>
</dbReference>
<proteinExistence type="predicted"/>
<dbReference type="Gene3D" id="3.30.420.240">
    <property type="match status" value="1"/>
</dbReference>
<gene>
    <name evidence="1" type="ORF">LCGC14_0990320</name>
</gene>
<evidence type="ECO:0000313" key="1">
    <source>
        <dbReference type="EMBL" id="KKN15004.1"/>
    </source>
</evidence>
<dbReference type="AlphaFoldDB" id="A0A0F9NAJ4"/>
<reference evidence="1" key="1">
    <citation type="journal article" date="2015" name="Nature">
        <title>Complex archaea that bridge the gap between prokaryotes and eukaryotes.</title>
        <authorList>
            <person name="Spang A."/>
            <person name="Saw J.H."/>
            <person name="Jorgensen S.L."/>
            <person name="Zaremba-Niedzwiedzka K."/>
            <person name="Martijn J."/>
            <person name="Lind A.E."/>
            <person name="van Eijk R."/>
            <person name="Schleper C."/>
            <person name="Guy L."/>
            <person name="Ettema T.J."/>
        </authorList>
    </citation>
    <scope>NUCLEOTIDE SEQUENCE</scope>
</reference>
<sequence length="402" mass="45349">MGRQSGKSWLARYISLDSAINQGKYVMWISPTIPSARTHWNEMLALLEASGLPIKRISRNEKEIHFHGGGVLTIRSAIDPDNLRGPTVDLLILDEAAFYRHGDYVWYSVCLPMITASRGKALFTTTPNGKNWVYDLFNMGNEENNNFYRSWHLPSLKAPFQDEELLLELKETMPELKWLEEFMAKFLDDKGGVFSGLKNAMCVQPLNEPLQGHQYVAGIDFGHTTDATAVTILDKYTREQVFGATMTNVGTVKVILRLAAILNIWQPEITHIERNAIGESLYDLLKLALQGENIADLDWHMMSPTATGEEEIAGGLKLKALYMQHDLKVQLVERLAADVEYGGLKLLVRKSRYGELQASEMNTYERQRTARTDSITYNAANGCHDDTVTALYVAYKGVPKRK</sequence>
<feature type="non-terminal residue" evidence="1">
    <location>
        <position position="402"/>
    </location>
</feature>
<dbReference type="InterPro" id="IPR027417">
    <property type="entry name" value="P-loop_NTPase"/>
</dbReference>
<name>A0A0F9NAJ4_9ZZZZ</name>
<protein>
    <submittedName>
        <fullName evidence="1">Uncharacterized protein</fullName>
    </submittedName>
</protein>
<dbReference type="Gene3D" id="3.40.50.300">
    <property type="entry name" value="P-loop containing nucleotide triphosphate hydrolases"/>
    <property type="match status" value="1"/>
</dbReference>